<accession>A0AAW0XEH0</accession>
<reference evidence="1 2" key="1">
    <citation type="journal article" date="2024" name="BMC Genomics">
        <title>Genome assembly of redclaw crayfish (Cherax quadricarinatus) provides insights into its immune adaptation and hypoxia tolerance.</title>
        <authorList>
            <person name="Liu Z."/>
            <person name="Zheng J."/>
            <person name="Li H."/>
            <person name="Fang K."/>
            <person name="Wang S."/>
            <person name="He J."/>
            <person name="Zhou D."/>
            <person name="Weng S."/>
            <person name="Chi M."/>
            <person name="Gu Z."/>
            <person name="He J."/>
            <person name="Li F."/>
            <person name="Wang M."/>
        </authorList>
    </citation>
    <scope>NUCLEOTIDE SEQUENCE [LARGE SCALE GENOMIC DNA]</scope>
    <source>
        <strain evidence="1">ZL_2023a</strain>
    </source>
</reference>
<evidence type="ECO:0000313" key="2">
    <source>
        <dbReference type="Proteomes" id="UP001445076"/>
    </source>
</evidence>
<protein>
    <submittedName>
        <fullName evidence="1">Uncharacterized protein</fullName>
    </submittedName>
</protein>
<comment type="caution">
    <text evidence="1">The sequence shown here is derived from an EMBL/GenBank/DDBJ whole genome shotgun (WGS) entry which is preliminary data.</text>
</comment>
<gene>
    <name evidence="1" type="ORF">OTU49_005013</name>
</gene>
<proteinExistence type="predicted"/>
<name>A0AAW0XEH0_CHEQU</name>
<sequence length="161" mass="17452">KELELKEDIRWRVVTSLVCPQYRRVNICSRQKTKGVTFFSFIQLTEKSGRKMDGEEGGEEGLTTAAGAWTTATYQTQELSNVVHIIVPDLTCIPQGQPNDALATALNEVANGGALVGHEENGHSQVKDPLSALAAAAELDQVRNDVAVVSFAVNKRCLVLS</sequence>
<dbReference type="EMBL" id="JARKIK010000044">
    <property type="protein sequence ID" value="KAK8736454.1"/>
    <property type="molecule type" value="Genomic_DNA"/>
</dbReference>
<dbReference type="Proteomes" id="UP001445076">
    <property type="component" value="Unassembled WGS sequence"/>
</dbReference>
<dbReference type="AlphaFoldDB" id="A0AAW0XEH0"/>
<keyword evidence="2" id="KW-1185">Reference proteome</keyword>
<organism evidence="1 2">
    <name type="scientific">Cherax quadricarinatus</name>
    <name type="common">Australian red claw crayfish</name>
    <dbReference type="NCBI Taxonomy" id="27406"/>
    <lineage>
        <taxon>Eukaryota</taxon>
        <taxon>Metazoa</taxon>
        <taxon>Ecdysozoa</taxon>
        <taxon>Arthropoda</taxon>
        <taxon>Crustacea</taxon>
        <taxon>Multicrustacea</taxon>
        <taxon>Malacostraca</taxon>
        <taxon>Eumalacostraca</taxon>
        <taxon>Eucarida</taxon>
        <taxon>Decapoda</taxon>
        <taxon>Pleocyemata</taxon>
        <taxon>Astacidea</taxon>
        <taxon>Parastacoidea</taxon>
        <taxon>Parastacidae</taxon>
        <taxon>Cherax</taxon>
    </lineage>
</organism>
<evidence type="ECO:0000313" key="1">
    <source>
        <dbReference type="EMBL" id="KAK8736454.1"/>
    </source>
</evidence>
<feature type="non-terminal residue" evidence="1">
    <location>
        <position position="1"/>
    </location>
</feature>